<dbReference type="Pfam" id="PF00440">
    <property type="entry name" value="TetR_N"/>
    <property type="match status" value="1"/>
</dbReference>
<gene>
    <name evidence="7" type="ORF">M917_1568</name>
</gene>
<dbReference type="STRING" id="1354303.M917_1568"/>
<evidence type="ECO:0000313" key="7">
    <source>
        <dbReference type="EMBL" id="ERL55558.1"/>
    </source>
</evidence>
<dbReference type="PANTHER" id="PTHR30055:SF148">
    <property type="entry name" value="TETR-FAMILY TRANSCRIPTIONAL REGULATOR"/>
    <property type="match status" value="1"/>
</dbReference>
<evidence type="ECO:0000313" key="8">
    <source>
        <dbReference type="Proteomes" id="UP000016761"/>
    </source>
</evidence>
<keyword evidence="8" id="KW-1185">Reference proteome</keyword>
<dbReference type="InterPro" id="IPR001647">
    <property type="entry name" value="HTH_TetR"/>
</dbReference>
<evidence type="ECO:0000259" key="6">
    <source>
        <dbReference type="PROSITE" id="PS50977"/>
    </source>
</evidence>
<feature type="compositionally biased region" description="Basic and acidic residues" evidence="5">
    <location>
        <begin position="7"/>
        <end position="16"/>
    </location>
</feature>
<dbReference type="InterPro" id="IPR036271">
    <property type="entry name" value="Tet_transcr_reg_TetR-rel_C_sf"/>
</dbReference>
<evidence type="ECO:0000256" key="4">
    <source>
        <dbReference type="PROSITE-ProRule" id="PRU00335"/>
    </source>
</evidence>
<dbReference type="GO" id="GO:0000976">
    <property type="term" value="F:transcription cis-regulatory region binding"/>
    <property type="evidence" value="ECO:0007669"/>
    <property type="project" value="TreeGrafter"/>
</dbReference>
<comment type="caution">
    <text evidence="7">The sequence shown here is derived from an EMBL/GenBank/DDBJ whole genome shotgun (WGS) entry which is preliminary data.</text>
</comment>
<dbReference type="PATRIC" id="fig|1354303.4.peg.1544"/>
<dbReference type="GO" id="GO:0003700">
    <property type="term" value="F:DNA-binding transcription factor activity"/>
    <property type="evidence" value="ECO:0007669"/>
    <property type="project" value="TreeGrafter"/>
</dbReference>
<dbReference type="Proteomes" id="UP000016761">
    <property type="component" value="Unassembled WGS sequence"/>
</dbReference>
<keyword evidence="3" id="KW-0804">Transcription</keyword>
<dbReference type="eggNOG" id="COG1309">
    <property type="taxonomic scope" value="Bacteria"/>
</dbReference>
<sequence>MTNYKHFQADSVKDSNESSDSDDVKPNNPTESRTKKRAPSGAAVMQPAVTEALTQALFTEWAINGYGSLRLEKVAKRAGVGKAALYRRWPSKFAMVVERMETIGIELIVEPDTGSLYGDIYETLLTLRRLLRHPLIGRILPDLHAEMRRSSDLTDAIRGRLQQQRRGHAEKIFTRAIARGEIPADANIELLSDAIAGLIYWRMVVTGQRVNEDYLNDVAKAIEAMARC</sequence>
<proteinExistence type="predicted"/>
<organism evidence="7 8">
    <name type="scientific">Psychrobacter aquaticus CMS 56</name>
    <dbReference type="NCBI Taxonomy" id="1354303"/>
    <lineage>
        <taxon>Bacteria</taxon>
        <taxon>Pseudomonadati</taxon>
        <taxon>Pseudomonadota</taxon>
        <taxon>Gammaproteobacteria</taxon>
        <taxon>Moraxellales</taxon>
        <taxon>Moraxellaceae</taxon>
        <taxon>Psychrobacter</taxon>
    </lineage>
</organism>
<dbReference type="SUPFAM" id="SSF48498">
    <property type="entry name" value="Tetracyclin repressor-like, C-terminal domain"/>
    <property type="match status" value="1"/>
</dbReference>
<evidence type="ECO:0000256" key="2">
    <source>
        <dbReference type="ARBA" id="ARBA00023125"/>
    </source>
</evidence>
<dbReference type="Gene3D" id="1.10.357.10">
    <property type="entry name" value="Tetracycline Repressor, domain 2"/>
    <property type="match status" value="1"/>
</dbReference>
<dbReference type="PROSITE" id="PS50977">
    <property type="entry name" value="HTH_TETR_2"/>
    <property type="match status" value="1"/>
</dbReference>
<dbReference type="Pfam" id="PF16859">
    <property type="entry name" value="TetR_C_11"/>
    <property type="match status" value="1"/>
</dbReference>
<feature type="domain" description="HTH tetR-type" evidence="6">
    <location>
        <begin position="47"/>
        <end position="107"/>
    </location>
</feature>
<evidence type="ECO:0000256" key="1">
    <source>
        <dbReference type="ARBA" id="ARBA00023015"/>
    </source>
</evidence>
<dbReference type="InterPro" id="IPR050109">
    <property type="entry name" value="HTH-type_TetR-like_transc_reg"/>
</dbReference>
<dbReference type="SUPFAM" id="SSF46689">
    <property type="entry name" value="Homeodomain-like"/>
    <property type="match status" value="1"/>
</dbReference>
<dbReference type="EMBL" id="AUSW01000027">
    <property type="protein sequence ID" value="ERL55558.1"/>
    <property type="molecule type" value="Genomic_DNA"/>
</dbReference>
<dbReference type="InterPro" id="IPR009057">
    <property type="entry name" value="Homeodomain-like_sf"/>
</dbReference>
<evidence type="ECO:0000256" key="3">
    <source>
        <dbReference type="ARBA" id="ARBA00023163"/>
    </source>
</evidence>
<keyword evidence="1" id="KW-0805">Transcription regulation</keyword>
<accession>U4TAS5</accession>
<protein>
    <submittedName>
        <fullName evidence="7">Putative tetR-family transcriptional regulator</fullName>
    </submittedName>
</protein>
<evidence type="ECO:0000256" key="5">
    <source>
        <dbReference type="SAM" id="MobiDB-lite"/>
    </source>
</evidence>
<keyword evidence="2 4" id="KW-0238">DNA-binding</keyword>
<reference evidence="7 8" key="1">
    <citation type="journal article" date="2013" name="Genome Announc.">
        <title>Draft Genome Sequence of Psychrobacter aquaticus Strain CMS 56T, Isolated from a Cyanobacterial Mat Sample Collected from Water Bodies in the McMurdo Dry Valley Region of Antarctica.</title>
        <authorList>
            <person name="Reddy G.S."/>
            <person name="Ara S."/>
            <person name="Singh A."/>
            <person name="Kumar Pinnaka A."/>
            <person name="Shivaji S."/>
        </authorList>
    </citation>
    <scope>NUCLEOTIDE SEQUENCE [LARGE SCALE GENOMIC DNA]</scope>
    <source>
        <strain evidence="7 8">CMS 56</strain>
    </source>
</reference>
<dbReference type="PANTHER" id="PTHR30055">
    <property type="entry name" value="HTH-TYPE TRANSCRIPTIONAL REGULATOR RUTR"/>
    <property type="match status" value="1"/>
</dbReference>
<name>U4TAS5_9GAMM</name>
<dbReference type="AlphaFoldDB" id="U4TAS5"/>
<dbReference type="InterPro" id="IPR011075">
    <property type="entry name" value="TetR_C"/>
</dbReference>
<feature type="region of interest" description="Disordered" evidence="5">
    <location>
        <begin position="1"/>
        <end position="43"/>
    </location>
</feature>
<feature type="DNA-binding region" description="H-T-H motif" evidence="4">
    <location>
        <begin position="70"/>
        <end position="89"/>
    </location>
</feature>
<dbReference type="RefSeq" id="WP_021814204.1">
    <property type="nucleotide sequence ID" value="NZ_AUSW01000027.1"/>
</dbReference>
<dbReference type="Gene3D" id="1.10.10.60">
    <property type="entry name" value="Homeodomain-like"/>
    <property type="match status" value="1"/>
</dbReference>